<sequence length="177" mass="20219">MKKVPEYWVMVPGSEKYQVSNYGHFRRILKNGTTKPIKTYPKHNKWNVVKVDFYGKYAERVVHTIVASVFLDSPATPGLILHHKNGFKFDDYAGNLEWISRQDLGRITGGKTSRVIPVIKLDPKTGEVLNFYNSISSAARDNFIHKETICQVIRGQLKTAAGFGWRREEWGDFEGGD</sequence>
<keyword evidence="3" id="KW-1185">Reference proteome</keyword>
<dbReference type="InterPro" id="IPR036388">
    <property type="entry name" value="WH-like_DNA-bd_sf"/>
</dbReference>
<name>B8I933_RUMCH</name>
<evidence type="ECO:0000313" key="3">
    <source>
        <dbReference type="Proteomes" id="UP000001349"/>
    </source>
</evidence>
<dbReference type="Gene3D" id="3.90.75.20">
    <property type="match status" value="1"/>
</dbReference>
<feature type="domain" description="NUMOD4" evidence="1">
    <location>
        <begin position="6"/>
        <end position="51"/>
    </location>
</feature>
<dbReference type="eggNOG" id="ENOG50335QX">
    <property type="taxonomic scope" value="Bacteria"/>
</dbReference>
<organism evidence="2 3">
    <name type="scientific">Ruminiclostridium cellulolyticum (strain ATCC 35319 / DSM 5812 / JCM 6584 / H10)</name>
    <name type="common">Clostridium cellulolyticum</name>
    <dbReference type="NCBI Taxonomy" id="394503"/>
    <lineage>
        <taxon>Bacteria</taxon>
        <taxon>Bacillati</taxon>
        <taxon>Bacillota</taxon>
        <taxon>Clostridia</taxon>
        <taxon>Eubacteriales</taxon>
        <taxon>Oscillospiraceae</taxon>
        <taxon>Ruminiclostridium</taxon>
    </lineage>
</organism>
<accession>B8I933</accession>
<dbReference type="KEGG" id="cce:Ccel_3073"/>
<dbReference type="InterPro" id="IPR010902">
    <property type="entry name" value="NUMOD4"/>
</dbReference>
<proteinExistence type="predicted"/>
<dbReference type="SUPFAM" id="SSF54060">
    <property type="entry name" value="His-Me finger endonucleases"/>
    <property type="match status" value="1"/>
</dbReference>
<dbReference type="GO" id="GO:0016788">
    <property type="term" value="F:hydrolase activity, acting on ester bonds"/>
    <property type="evidence" value="ECO:0007669"/>
    <property type="project" value="InterPro"/>
</dbReference>
<dbReference type="RefSeq" id="WP_015926424.1">
    <property type="nucleotide sequence ID" value="NC_011898.1"/>
</dbReference>
<reference evidence="2 3" key="1">
    <citation type="submission" date="2009-01" db="EMBL/GenBank/DDBJ databases">
        <title>Complete sequence of Clostridium cellulolyticum H10.</title>
        <authorList>
            <consortium name="US DOE Joint Genome Institute"/>
            <person name="Lucas S."/>
            <person name="Copeland A."/>
            <person name="Lapidus A."/>
            <person name="Glavina del Rio T."/>
            <person name="Dalin E."/>
            <person name="Tice H."/>
            <person name="Bruce D."/>
            <person name="Goodwin L."/>
            <person name="Pitluck S."/>
            <person name="Chertkov O."/>
            <person name="Saunders E."/>
            <person name="Brettin T."/>
            <person name="Detter J.C."/>
            <person name="Han C."/>
            <person name="Larimer F."/>
            <person name="Land M."/>
            <person name="Hauser L."/>
            <person name="Kyrpides N."/>
            <person name="Ivanova N."/>
            <person name="Zhou J."/>
            <person name="Richardson P."/>
        </authorList>
    </citation>
    <scope>NUCLEOTIDE SEQUENCE [LARGE SCALE GENOMIC DNA]</scope>
    <source>
        <strain evidence="3">ATCC 35319 / DSM 5812 / JCM 6584 / H10</strain>
    </source>
</reference>
<dbReference type="EMBL" id="CP001348">
    <property type="protein sequence ID" value="ACL77365.1"/>
    <property type="molecule type" value="Genomic_DNA"/>
</dbReference>
<dbReference type="OrthoDB" id="6631788at2"/>
<dbReference type="HOGENOM" id="CLU_1515339_0_0_9"/>
<evidence type="ECO:0000313" key="2">
    <source>
        <dbReference type="EMBL" id="ACL77365.1"/>
    </source>
</evidence>
<dbReference type="Proteomes" id="UP000001349">
    <property type="component" value="Chromosome"/>
</dbReference>
<dbReference type="Gene3D" id="1.10.10.10">
    <property type="entry name" value="Winged helix-like DNA-binding domain superfamily/Winged helix DNA-binding domain"/>
    <property type="match status" value="1"/>
</dbReference>
<dbReference type="InterPro" id="IPR044925">
    <property type="entry name" value="His-Me_finger_sf"/>
</dbReference>
<evidence type="ECO:0000259" key="1">
    <source>
        <dbReference type="Pfam" id="PF07463"/>
    </source>
</evidence>
<gene>
    <name evidence="2" type="ordered locus">Ccel_3073</name>
</gene>
<dbReference type="Pfam" id="PF07463">
    <property type="entry name" value="NUMOD4"/>
    <property type="match status" value="1"/>
</dbReference>
<dbReference type="AlphaFoldDB" id="B8I933"/>
<protein>
    <submittedName>
        <fullName evidence="2">NUMOD4 domain protein</fullName>
    </submittedName>
</protein>
<dbReference type="STRING" id="394503.Ccel_3073"/>